<dbReference type="AlphaFoldDB" id="A0A1B1MPU6"/>
<evidence type="ECO:0000313" key="2">
    <source>
        <dbReference type="Proteomes" id="UP000092598"/>
    </source>
</evidence>
<dbReference type="Gene3D" id="1.20.1260.10">
    <property type="match status" value="1"/>
</dbReference>
<dbReference type="Pfam" id="PF05138">
    <property type="entry name" value="PaaA_PaaC"/>
    <property type="match status" value="1"/>
</dbReference>
<dbReference type="PIRSF" id="PIRSF037834">
    <property type="entry name" value="PA_CoA_Oase3"/>
    <property type="match status" value="1"/>
</dbReference>
<protein>
    <submittedName>
        <fullName evidence="1">Phenylacetate-CoA oxygenase, PaaI subunit</fullName>
    </submittedName>
</protein>
<reference evidence="1 2" key="1">
    <citation type="submission" date="2016-07" db="EMBL/GenBank/DDBJ databases">
        <title>Enhancement of antibiotic productionsby engineered nitrateutilization in actinobacteria.</title>
        <authorList>
            <person name="Meng S.C."/>
        </authorList>
    </citation>
    <scope>NUCLEOTIDE SEQUENCE [LARGE SCALE GENOMIC DNA]</scope>
    <source>
        <strain evidence="1 2">NRRL 2936</strain>
    </source>
</reference>
<dbReference type="KEGG" id="sls:SLINC_8370"/>
<sequence length="258" mass="28376">MTSELPDTRNRLIAEYALRLGDDALVLCQRLCAWVTNAPTIEEDLALSNIALDLLGQARTLLAFSGRSDGTNRSDDDLAYRRTEREFRNALLLELPGGDFAFTIARQLAYTHYTSLLYGQLAASADEGLASFATRAAKEAEYHCLHASQWTVRLGLGTEESHRRMQSGLEHIWPYAAELFEADDLTTRLDTEGTAVAPAGLRAAWEREVTGVLTEAGLTVPAPSWQATGGRSGVHTEVFAPLLAEFQSVFRQYPGGLW</sequence>
<name>A0A1B1MPU6_STRLN</name>
<dbReference type="InterPro" id="IPR009078">
    <property type="entry name" value="Ferritin-like_SF"/>
</dbReference>
<dbReference type="InterPro" id="IPR052703">
    <property type="entry name" value="Aromatic_CoA_ox/epox"/>
</dbReference>
<gene>
    <name evidence="1" type="ORF">SLINC_8370</name>
</gene>
<dbReference type="PANTHER" id="PTHR30458:SF0">
    <property type="entry name" value="1,2-PHENYLACETYL-COA EPOXIDASE, SUBUNIT C"/>
    <property type="match status" value="1"/>
</dbReference>
<proteinExistence type="predicted"/>
<dbReference type="SUPFAM" id="SSF47240">
    <property type="entry name" value="Ferritin-like"/>
    <property type="match status" value="1"/>
</dbReference>
<dbReference type="RefSeq" id="WP_067444180.1">
    <property type="nucleotide sequence ID" value="NZ_CP016438.1"/>
</dbReference>
<dbReference type="InterPro" id="IPR012347">
    <property type="entry name" value="Ferritin-like"/>
</dbReference>
<dbReference type="InterPro" id="IPR011882">
    <property type="entry name" value="PaaC"/>
</dbReference>
<dbReference type="STRING" id="1915.SLINC_8370"/>
<accession>A0A1B1MPU6</accession>
<evidence type="ECO:0000313" key="1">
    <source>
        <dbReference type="EMBL" id="ANS70594.1"/>
    </source>
</evidence>
<dbReference type="InterPro" id="IPR007814">
    <property type="entry name" value="PaaA_PaaC"/>
</dbReference>
<dbReference type="Proteomes" id="UP000092598">
    <property type="component" value="Chromosome"/>
</dbReference>
<keyword evidence="2" id="KW-1185">Reference proteome</keyword>
<dbReference type="PANTHER" id="PTHR30458">
    <property type="entry name" value="PHENYLACETIC ACID DEGRADATION PROTEIN PAA"/>
    <property type="match status" value="1"/>
</dbReference>
<organism evidence="1 2">
    <name type="scientific">Streptomyces lincolnensis</name>
    <dbReference type="NCBI Taxonomy" id="1915"/>
    <lineage>
        <taxon>Bacteria</taxon>
        <taxon>Bacillati</taxon>
        <taxon>Actinomycetota</taxon>
        <taxon>Actinomycetes</taxon>
        <taxon>Kitasatosporales</taxon>
        <taxon>Streptomycetaceae</taxon>
        <taxon>Streptomyces</taxon>
    </lineage>
</organism>
<dbReference type="NCBIfam" id="TIGR02158">
    <property type="entry name" value="PA_CoA_Oxy3"/>
    <property type="match status" value="1"/>
</dbReference>
<dbReference type="EMBL" id="CP016438">
    <property type="protein sequence ID" value="ANS70594.1"/>
    <property type="molecule type" value="Genomic_DNA"/>
</dbReference>
<dbReference type="PATRIC" id="fig|1915.4.peg.9225"/>
<dbReference type="GO" id="GO:0005829">
    <property type="term" value="C:cytosol"/>
    <property type="evidence" value="ECO:0007669"/>
    <property type="project" value="TreeGrafter"/>
</dbReference>
<dbReference type="GO" id="GO:0010124">
    <property type="term" value="P:phenylacetate catabolic process"/>
    <property type="evidence" value="ECO:0007669"/>
    <property type="project" value="InterPro"/>
</dbReference>